<dbReference type="Gene3D" id="1.10.10.10">
    <property type="entry name" value="Winged helix-like DNA-binding domain superfamily/Winged helix DNA-binding domain"/>
    <property type="match status" value="1"/>
</dbReference>
<keyword evidence="4" id="KW-0804">Transcription</keyword>
<accession>A0A645EM04</accession>
<dbReference type="AlphaFoldDB" id="A0A645EM04"/>
<dbReference type="InterPro" id="IPR005119">
    <property type="entry name" value="LysR_subst-bd"/>
</dbReference>
<dbReference type="InterPro" id="IPR000847">
    <property type="entry name" value="LysR_HTH_N"/>
</dbReference>
<dbReference type="PANTHER" id="PTHR30346:SF28">
    <property type="entry name" value="HTH-TYPE TRANSCRIPTIONAL REGULATOR CYNR"/>
    <property type="match status" value="1"/>
</dbReference>
<feature type="domain" description="HTH lysR-type" evidence="5">
    <location>
        <begin position="1"/>
        <end position="58"/>
    </location>
</feature>
<dbReference type="GO" id="GO:0003677">
    <property type="term" value="F:DNA binding"/>
    <property type="evidence" value="ECO:0007669"/>
    <property type="project" value="UniProtKB-KW"/>
</dbReference>
<comment type="caution">
    <text evidence="6">The sequence shown here is derived from an EMBL/GenBank/DDBJ whole genome shotgun (WGS) entry which is preliminary data.</text>
</comment>
<dbReference type="SUPFAM" id="SSF53850">
    <property type="entry name" value="Periplasmic binding protein-like II"/>
    <property type="match status" value="1"/>
</dbReference>
<dbReference type="PRINTS" id="PR00039">
    <property type="entry name" value="HTHLYSR"/>
</dbReference>
<dbReference type="GO" id="GO:0003700">
    <property type="term" value="F:DNA-binding transcription factor activity"/>
    <property type="evidence" value="ECO:0007669"/>
    <property type="project" value="InterPro"/>
</dbReference>
<dbReference type="InterPro" id="IPR036388">
    <property type="entry name" value="WH-like_DNA-bd_sf"/>
</dbReference>
<sequence length="297" mass="33185">MTLNQLYYFRVIASLSNFRKAAEVLCVSQPTLSVSMSSLEEELGIKLFERVGRHVELTKYGLMFQKQIETILSLLDKSTTQMKRMASVSGGHVDLGYISPVTRWLPRIVRMFLNEKDNADITFNFGEGTTNAVMDGLASGKYDIVFHPLPITDSDIISIPALQQELVGIVPLGHPLAEKDEIDLIELSPYPLVAYMQASGLKKRIDEYIGSVGWEPDVVCEASDEDGIAALVGSNFGVSFVAKVDTLDFFDIKQLHIKNPSCSRTIYMAYLKNQYKTPATLRFIKFMRDIIPTIASI</sequence>
<keyword evidence="2" id="KW-0805">Transcription regulation</keyword>
<keyword evidence="3" id="KW-0238">DNA-binding</keyword>
<dbReference type="PANTHER" id="PTHR30346">
    <property type="entry name" value="TRANSCRIPTIONAL DUAL REGULATOR HCAR-RELATED"/>
    <property type="match status" value="1"/>
</dbReference>
<dbReference type="GO" id="GO:0032993">
    <property type="term" value="C:protein-DNA complex"/>
    <property type="evidence" value="ECO:0007669"/>
    <property type="project" value="TreeGrafter"/>
</dbReference>
<name>A0A645EM04_9ZZZZ</name>
<evidence type="ECO:0000259" key="5">
    <source>
        <dbReference type="PROSITE" id="PS50931"/>
    </source>
</evidence>
<gene>
    <name evidence="6" type="primary">gltC_25</name>
    <name evidence="6" type="ORF">SDC9_149606</name>
</gene>
<dbReference type="Pfam" id="PF00126">
    <property type="entry name" value="HTH_1"/>
    <property type="match status" value="1"/>
</dbReference>
<dbReference type="Gene3D" id="3.40.190.290">
    <property type="match status" value="1"/>
</dbReference>
<reference evidence="6" key="1">
    <citation type="submission" date="2019-08" db="EMBL/GenBank/DDBJ databases">
        <authorList>
            <person name="Kucharzyk K."/>
            <person name="Murdoch R.W."/>
            <person name="Higgins S."/>
            <person name="Loffler F."/>
        </authorList>
    </citation>
    <scope>NUCLEOTIDE SEQUENCE</scope>
</reference>
<evidence type="ECO:0000256" key="4">
    <source>
        <dbReference type="ARBA" id="ARBA00023163"/>
    </source>
</evidence>
<evidence type="ECO:0000256" key="3">
    <source>
        <dbReference type="ARBA" id="ARBA00023125"/>
    </source>
</evidence>
<protein>
    <submittedName>
        <fullName evidence="6">HTH-type transcriptional regulator GltC</fullName>
    </submittedName>
</protein>
<evidence type="ECO:0000256" key="1">
    <source>
        <dbReference type="ARBA" id="ARBA00009437"/>
    </source>
</evidence>
<proteinExistence type="inferred from homology"/>
<dbReference type="PROSITE" id="PS50931">
    <property type="entry name" value="HTH_LYSR"/>
    <property type="match status" value="1"/>
</dbReference>
<dbReference type="SUPFAM" id="SSF46785">
    <property type="entry name" value="Winged helix' DNA-binding domain"/>
    <property type="match status" value="1"/>
</dbReference>
<dbReference type="FunFam" id="1.10.10.10:FF:000001">
    <property type="entry name" value="LysR family transcriptional regulator"/>
    <property type="match status" value="1"/>
</dbReference>
<organism evidence="6">
    <name type="scientific">bioreactor metagenome</name>
    <dbReference type="NCBI Taxonomy" id="1076179"/>
    <lineage>
        <taxon>unclassified sequences</taxon>
        <taxon>metagenomes</taxon>
        <taxon>ecological metagenomes</taxon>
    </lineage>
</organism>
<dbReference type="EMBL" id="VSSQ01048335">
    <property type="protein sequence ID" value="MPN02390.1"/>
    <property type="molecule type" value="Genomic_DNA"/>
</dbReference>
<evidence type="ECO:0000256" key="2">
    <source>
        <dbReference type="ARBA" id="ARBA00023015"/>
    </source>
</evidence>
<evidence type="ECO:0000313" key="6">
    <source>
        <dbReference type="EMBL" id="MPN02390.1"/>
    </source>
</evidence>
<dbReference type="InterPro" id="IPR036390">
    <property type="entry name" value="WH_DNA-bd_sf"/>
</dbReference>
<comment type="similarity">
    <text evidence="1">Belongs to the LysR transcriptional regulatory family.</text>
</comment>
<dbReference type="Pfam" id="PF03466">
    <property type="entry name" value="LysR_substrate"/>
    <property type="match status" value="1"/>
</dbReference>